<evidence type="ECO:0000313" key="2">
    <source>
        <dbReference type="Proteomes" id="UP000769528"/>
    </source>
</evidence>
<gene>
    <name evidence="1" type="ORF">WICMUC_000452</name>
</gene>
<evidence type="ECO:0000313" key="1">
    <source>
        <dbReference type="EMBL" id="KAH3680270.1"/>
    </source>
</evidence>
<proteinExistence type="predicted"/>
<keyword evidence="2" id="KW-1185">Reference proteome</keyword>
<comment type="caution">
    <text evidence="1">The sequence shown here is derived from an EMBL/GenBank/DDBJ whole genome shotgun (WGS) entry which is preliminary data.</text>
</comment>
<reference evidence="1" key="1">
    <citation type="journal article" date="2021" name="Open Biol.">
        <title>Shared evolutionary footprints suggest mitochondrial oxidative damage underlies multiple complex I losses in fungi.</title>
        <authorList>
            <person name="Schikora-Tamarit M.A."/>
            <person name="Marcet-Houben M."/>
            <person name="Nosek J."/>
            <person name="Gabaldon T."/>
        </authorList>
    </citation>
    <scope>NUCLEOTIDE SEQUENCE</scope>
    <source>
        <strain evidence="1">CBS6341</strain>
    </source>
</reference>
<accession>A0A9P8TIV6</accession>
<dbReference type="AlphaFoldDB" id="A0A9P8TIV6"/>
<protein>
    <submittedName>
        <fullName evidence="1">Uncharacterized protein</fullName>
    </submittedName>
</protein>
<dbReference type="Proteomes" id="UP000769528">
    <property type="component" value="Unassembled WGS sequence"/>
</dbReference>
<dbReference type="OrthoDB" id="2943660at2759"/>
<dbReference type="EMBL" id="JAEUBF010000148">
    <property type="protein sequence ID" value="KAH3680270.1"/>
    <property type="molecule type" value="Genomic_DNA"/>
</dbReference>
<sequence length="354" mass="41190">MSIEIVKLAHICSNLFCKFRHVNFEVLQFNTIVRSYHFFAPEDGDGVDGGESQTFAGLFFQSALNYYQAIYFGNPSTINNEVQDNYLSYSNTLLNANNNDYSFDDDVYNFQLLRQKIIKEILPSLNRVLNFNTEMSLSQYNELLIKIDGVLHELKLIQTICDIGFLKMSVFLSSLELKNLKFSLIFKIYNKLTSTDHLSFPYLKILLQLSNEFNSYQNLNVTDEFGSKASLLIIAPILQNTLHKSKLFEVSILFKLLIIKSDQLYKNTFIMDTLISLHLTNLEQSIAYFKSNSKDYYYSWFLTKAFMFIWKNYLNSGVLKAAKNLKMIEELSHLPNDFKHLLHEEFVEILETPN</sequence>
<organism evidence="1 2">
    <name type="scientific">Wickerhamomyces mucosus</name>
    <dbReference type="NCBI Taxonomy" id="1378264"/>
    <lineage>
        <taxon>Eukaryota</taxon>
        <taxon>Fungi</taxon>
        <taxon>Dikarya</taxon>
        <taxon>Ascomycota</taxon>
        <taxon>Saccharomycotina</taxon>
        <taxon>Saccharomycetes</taxon>
        <taxon>Phaffomycetales</taxon>
        <taxon>Wickerhamomycetaceae</taxon>
        <taxon>Wickerhamomyces</taxon>
    </lineage>
</organism>
<name>A0A9P8TIV6_9ASCO</name>
<reference evidence="1" key="2">
    <citation type="submission" date="2021-01" db="EMBL/GenBank/DDBJ databases">
        <authorList>
            <person name="Schikora-Tamarit M.A."/>
        </authorList>
    </citation>
    <scope>NUCLEOTIDE SEQUENCE</scope>
    <source>
        <strain evidence="1">CBS6341</strain>
    </source>
</reference>